<dbReference type="Proteomes" id="UP001642360">
    <property type="component" value="Unassembled WGS sequence"/>
</dbReference>
<keyword evidence="9 14" id="KW-0067">ATP-binding</keyword>
<proteinExistence type="predicted"/>
<comment type="catalytic activity">
    <reaction evidence="12">
        <text>L-threonyl-[protein] + ATP = O-phospho-L-threonyl-[protein] + ADP + H(+)</text>
        <dbReference type="Rhea" id="RHEA:46608"/>
        <dbReference type="Rhea" id="RHEA-COMP:11060"/>
        <dbReference type="Rhea" id="RHEA-COMP:11605"/>
        <dbReference type="ChEBI" id="CHEBI:15378"/>
        <dbReference type="ChEBI" id="CHEBI:30013"/>
        <dbReference type="ChEBI" id="CHEBI:30616"/>
        <dbReference type="ChEBI" id="CHEBI:61977"/>
        <dbReference type="ChEBI" id="CHEBI:456216"/>
        <dbReference type="EC" id="2.7.11.1"/>
    </reaction>
</comment>
<protein>
    <recommendedName>
        <fullName evidence="2">non-specific serine/threonine protein kinase</fullName>
        <ecNumber evidence="2">2.7.11.1</ecNumber>
    </recommendedName>
</protein>
<keyword evidence="4" id="KW-0597">Phosphoprotein</keyword>
<sequence>MRLSLFLSLSLSLFSTSKMSVYDAAFVNSELSKPTSIFGLRLWVVIGIFVGAIIVLFLFLLSLCITSRRRKSTNKFHRPAKLSSELTPVVSKEIQEIFHGSAPDHRPILPQGLPEIQIDMGKVEHRVVFSDRASSGESRATSGADTASFGGGGSLPEVSHLGWGRWYTLRELEAATNGLSDENVIGEGGYGIVYGGVLADNTRVAVKNLLNNKGQAEKEFKVEVEVIGRVRHKNLVRLLGYCVEGAYRMLVYEYVDNGNLDQWLHGEVGEVSPLTWNIRMNIILGTAKGLSYLHEGLEPKVVHRDVKSSNILLDRQWNSKVSDFGLAKLLCSENSYVTTRVMGTFGYVAPEYACTGMLNEKSDVYSFGILIMEIITGRNPVDYNRPQGEVNLVDWLKTMVGNRKSEEVVDPKLPEMPASKALKRVLLVALRCVDPDSHKRPKMGHVIHMLEADDLLFRDERRIGKESSHSHRNHIEDNHAGPKLGDKQLGEGTSDTSEGDSSRNLNQPNRRR</sequence>
<dbReference type="GO" id="GO:0004674">
    <property type="term" value="F:protein serine/threonine kinase activity"/>
    <property type="evidence" value="ECO:0007669"/>
    <property type="project" value="UniProtKB-KW"/>
</dbReference>
<evidence type="ECO:0000256" key="12">
    <source>
        <dbReference type="ARBA" id="ARBA00047899"/>
    </source>
</evidence>
<comment type="subcellular location">
    <subcellularLocation>
        <location evidence="1">Membrane</location>
        <topology evidence="1">Single-pass membrane protein</topology>
    </subcellularLocation>
</comment>
<dbReference type="FunFam" id="1.10.510.10:FF:000035">
    <property type="entry name" value="Putative receptor-like serine/threonine-protein kinase"/>
    <property type="match status" value="1"/>
</dbReference>
<dbReference type="SUPFAM" id="SSF56112">
    <property type="entry name" value="Protein kinase-like (PK-like)"/>
    <property type="match status" value="1"/>
</dbReference>
<evidence type="ECO:0000256" key="17">
    <source>
        <dbReference type="SAM" id="SignalP"/>
    </source>
</evidence>
<evidence type="ECO:0000256" key="4">
    <source>
        <dbReference type="ARBA" id="ARBA00022553"/>
    </source>
</evidence>
<evidence type="ECO:0000256" key="9">
    <source>
        <dbReference type="ARBA" id="ARBA00022840"/>
    </source>
</evidence>
<dbReference type="AlphaFoldDB" id="A0ABC8U1L2"/>
<keyword evidence="3" id="KW-0723">Serine/threonine-protein kinase</keyword>
<keyword evidence="7 14" id="KW-0547">Nucleotide-binding</keyword>
<dbReference type="SMART" id="SM00220">
    <property type="entry name" value="S_TKc"/>
    <property type="match status" value="1"/>
</dbReference>
<reference evidence="19 20" key="1">
    <citation type="submission" date="2024-02" db="EMBL/GenBank/DDBJ databases">
        <authorList>
            <person name="Vignale AGUSTIN F."/>
            <person name="Sosa J E."/>
            <person name="Modenutti C."/>
        </authorList>
    </citation>
    <scope>NUCLEOTIDE SEQUENCE [LARGE SCALE GENOMIC DNA]</scope>
</reference>
<feature type="compositionally biased region" description="Polar residues" evidence="15">
    <location>
        <begin position="132"/>
        <end position="145"/>
    </location>
</feature>
<keyword evidence="8" id="KW-0418">Kinase</keyword>
<keyword evidence="20" id="KW-1185">Reference proteome</keyword>
<dbReference type="InterPro" id="IPR052232">
    <property type="entry name" value="RLK_Ser/Thr-Kinase"/>
</dbReference>
<feature type="compositionally biased region" description="Basic and acidic residues" evidence="15">
    <location>
        <begin position="465"/>
        <end position="489"/>
    </location>
</feature>
<dbReference type="PROSITE" id="PS00108">
    <property type="entry name" value="PROTEIN_KINASE_ST"/>
    <property type="match status" value="1"/>
</dbReference>
<feature type="compositionally biased region" description="Polar residues" evidence="15">
    <location>
        <begin position="502"/>
        <end position="512"/>
    </location>
</feature>
<evidence type="ECO:0000256" key="14">
    <source>
        <dbReference type="PROSITE-ProRule" id="PRU10141"/>
    </source>
</evidence>
<dbReference type="Gene3D" id="1.10.510.10">
    <property type="entry name" value="Transferase(Phosphotransferase) domain 1"/>
    <property type="match status" value="1"/>
</dbReference>
<dbReference type="PANTHER" id="PTHR47984:SF22">
    <property type="entry name" value="OS03G0125600 PROTEIN"/>
    <property type="match status" value="1"/>
</dbReference>
<dbReference type="EMBL" id="CAUOFW020006254">
    <property type="protein sequence ID" value="CAK9173942.1"/>
    <property type="molecule type" value="Genomic_DNA"/>
</dbReference>
<evidence type="ECO:0000256" key="13">
    <source>
        <dbReference type="ARBA" id="ARBA00048679"/>
    </source>
</evidence>
<evidence type="ECO:0000256" key="7">
    <source>
        <dbReference type="ARBA" id="ARBA00022741"/>
    </source>
</evidence>
<evidence type="ECO:0000256" key="5">
    <source>
        <dbReference type="ARBA" id="ARBA00022679"/>
    </source>
</evidence>
<evidence type="ECO:0000313" key="20">
    <source>
        <dbReference type="Proteomes" id="UP001642360"/>
    </source>
</evidence>
<evidence type="ECO:0000313" key="19">
    <source>
        <dbReference type="EMBL" id="CAK9173942.1"/>
    </source>
</evidence>
<dbReference type="PROSITE" id="PS00107">
    <property type="entry name" value="PROTEIN_KINASE_ATP"/>
    <property type="match status" value="1"/>
</dbReference>
<evidence type="ECO:0000256" key="10">
    <source>
        <dbReference type="ARBA" id="ARBA00022989"/>
    </source>
</evidence>
<feature type="chain" id="PRO_5044818548" description="non-specific serine/threonine protein kinase" evidence="17">
    <location>
        <begin position="20"/>
        <end position="512"/>
    </location>
</feature>
<accession>A0ABC8U1L2</accession>
<feature type="transmembrane region" description="Helical" evidence="16">
    <location>
        <begin position="43"/>
        <end position="65"/>
    </location>
</feature>
<evidence type="ECO:0000256" key="3">
    <source>
        <dbReference type="ARBA" id="ARBA00022527"/>
    </source>
</evidence>
<feature type="region of interest" description="Disordered" evidence="15">
    <location>
        <begin position="465"/>
        <end position="512"/>
    </location>
</feature>
<dbReference type="InterPro" id="IPR011009">
    <property type="entry name" value="Kinase-like_dom_sf"/>
</dbReference>
<evidence type="ECO:0000256" key="11">
    <source>
        <dbReference type="ARBA" id="ARBA00023136"/>
    </source>
</evidence>
<dbReference type="GO" id="GO:0016020">
    <property type="term" value="C:membrane"/>
    <property type="evidence" value="ECO:0007669"/>
    <property type="project" value="UniProtKB-SubCell"/>
</dbReference>
<keyword evidence="11 16" id="KW-0472">Membrane</keyword>
<evidence type="ECO:0000259" key="18">
    <source>
        <dbReference type="PROSITE" id="PS50011"/>
    </source>
</evidence>
<dbReference type="Gene3D" id="3.30.200.20">
    <property type="entry name" value="Phosphorylase Kinase, domain 1"/>
    <property type="match status" value="1"/>
</dbReference>
<comment type="catalytic activity">
    <reaction evidence="13">
        <text>L-seryl-[protein] + ATP = O-phospho-L-seryl-[protein] + ADP + H(+)</text>
        <dbReference type="Rhea" id="RHEA:17989"/>
        <dbReference type="Rhea" id="RHEA-COMP:9863"/>
        <dbReference type="Rhea" id="RHEA-COMP:11604"/>
        <dbReference type="ChEBI" id="CHEBI:15378"/>
        <dbReference type="ChEBI" id="CHEBI:29999"/>
        <dbReference type="ChEBI" id="CHEBI:30616"/>
        <dbReference type="ChEBI" id="CHEBI:83421"/>
        <dbReference type="ChEBI" id="CHEBI:456216"/>
        <dbReference type="EC" id="2.7.11.1"/>
    </reaction>
</comment>
<organism evidence="19 20">
    <name type="scientific">Ilex paraguariensis</name>
    <name type="common">yerba mate</name>
    <dbReference type="NCBI Taxonomy" id="185542"/>
    <lineage>
        <taxon>Eukaryota</taxon>
        <taxon>Viridiplantae</taxon>
        <taxon>Streptophyta</taxon>
        <taxon>Embryophyta</taxon>
        <taxon>Tracheophyta</taxon>
        <taxon>Spermatophyta</taxon>
        <taxon>Magnoliopsida</taxon>
        <taxon>eudicotyledons</taxon>
        <taxon>Gunneridae</taxon>
        <taxon>Pentapetalae</taxon>
        <taxon>asterids</taxon>
        <taxon>campanulids</taxon>
        <taxon>Aquifoliales</taxon>
        <taxon>Aquifoliaceae</taxon>
        <taxon>Ilex</taxon>
    </lineage>
</organism>
<name>A0ABC8U1L2_9AQUA</name>
<evidence type="ECO:0000256" key="16">
    <source>
        <dbReference type="SAM" id="Phobius"/>
    </source>
</evidence>
<feature type="binding site" evidence="14">
    <location>
        <position position="207"/>
    </location>
    <ligand>
        <name>ATP</name>
        <dbReference type="ChEBI" id="CHEBI:30616"/>
    </ligand>
</feature>
<dbReference type="PANTHER" id="PTHR47984">
    <property type="entry name" value="OS01G0323000 PROTEIN"/>
    <property type="match status" value="1"/>
</dbReference>
<evidence type="ECO:0000256" key="2">
    <source>
        <dbReference type="ARBA" id="ARBA00012513"/>
    </source>
</evidence>
<feature type="region of interest" description="Disordered" evidence="15">
    <location>
        <begin position="132"/>
        <end position="151"/>
    </location>
</feature>
<keyword evidence="6 16" id="KW-0812">Transmembrane</keyword>
<feature type="domain" description="Protein kinase" evidence="18">
    <location>
        <begin position="179"/>
        <end position="456"/>
    </location>
</feature>
<dbReference type="EC" id="2.7.11.1" evidence="2"/>
<dbReference type="CDD" id="cd14066">
    <property type="entry name" value="STKc_IRAK"/>
    <property type="match status" value="1"/>
</dbReference>
<evidence type="ECO:0000256" key="8">
    <source>
        <dbReference type="ARBA" id="ARBA00022777"/>
    </source>
</evidence>
<dbReference type="InterPro" id="IPR008271">
    <property type="entry name" value="Ser/Thr_kinase_AS"/>
</dbReference>
<dbReference type="InterPro" id="IPR000719">
    <property type="entry name" value="Prot_kinase_dom"/>
</dbReference>
<evidence type="ECO:0000256" key="15">
    <source>
        <dbReference type="SAM" id="MobiDB-lite"/>
    </source>
</evidence>
<keyword evidence="17" id="KW-0732">Signal</keyword>
<gene>
    <name evidence="19" type="ORF">ILEXP_LOCUS43676</name>
</gene>
<evidence type="ECO:0000256" key="1">
    <source>
        <dbReference type="ARBA" id="ARBA00004167"/>
    </source>
</evidence>
<dbReference type="FunFam" id="3.30.200.20:FF:000173">
    <property type="entry name" value="Probable serine/threonine-protein kinase At1g01540"/>
    <property type="match status" value="1"/>
</dbReference>
<dbReference type="Pfam" id="PF07714">
    <property type="entry name" value="PK_Tyr_Ser-Thr"/>
    <property type="match status" value="1"/>
</dbReference>
<dbReference type="PROSITE" id="PS50011">
    <property type="entry name" value="PROTEIN_KINASE_DOM"/>
    <property type="match status" value="1"/>
</dbReference>
<evidence type="ECO:0000256" key="6">
    <source>
        <dbReference type="ARBA" id="ARBA00022692"/>
    </source>
</evidence>
<dbReference type="GO" id="GO:0005524">
    <property type="term" value="F:ATP binding"/>
    <property type="evidence" value="ECO:0007669"/>
    <property type="project" value="UniProtKB-UniRule"/>
</dbReference>
<dbReference type="InterPro" id="IPR001245">
    <property type="entry name" value="Ser-Thr/Tyr_kinase_cat_dom"/>
</dbReference>
<feature type="signal peptide" evidence="17">
    <location>
        <begin position="1"/>
        <end position="19"/>
    </location>
</feature>
<dbReference type="InterPro" id="IPR017441">
    <property type="entry name" value="Protein_kinase_ATP_BS"/>
</dbReference>
<comment type="caution">
    <text evidence="19">The sequence shown here is derived from an EMBL/GenBank/DDBJ whole genome shotgun (WGS) entry which is preliminary data.</text>
</comment>
<keyword evidence="5" id="KW-0808">Transferase</keyword>
<keyword evidence="10 16" id="KW-1133">Transmembrane helix</keyword>